<keyword evidence="5 9" id="KW-0378">Hydrolase</keyword>
<dbReference type="PROSITE" id="PS00502">
    <property type="entry name" value="POLYGALACTURONASE"/>
    <property type="match status" value="1"/>
</dbReference>
<evidence type="ECO:0000256" key="10">
    <source>
        <dbReference type="SAM" id="SignalP"/>
    </source>
</evidence>
<feature type="active site" evidence="8">
    <location>
        <position position="242"/>
    </location>
</feature>
<dbReference type="Pfam" id="PF00295">
    <property type="entry name" value="Glyco_hydro_28"/>
    <property type="match status" value="1"/>
</dbReference>
<dbReference type="InterPro" id="IPR012334">
    <property type="entry name" value="Pectin_lyas_fold"/>
</dbReference>
<feature type="signal peptide" evidence="10">
    <location>
        <begin position="1"/>
        <end position="25"/>
    </location>
</feature>
<dbReference type="InterPro" id="IPR011050">
    <property type="entry name" value="Pectin_lyase_fold/virulence"/>
</dbReference>
<comment type="subcellular location">
    <subcellularLocation>
        <location evidence="1">Secreted</location>
        <location evidence="1">Cell wall</location>
    </subcellularLocation>
</comment>
<keyword evidence="12" id="KW-1185">Reference proteome</keyword>
<evidence type="ECO:0000256" key="2">
    <source>
        <dbReference type="ARBA" id="ARBA00008834"/>
    </source>
</evidence>
<reference evidence="11" key="1">
    <citation type="submission" date="2022-12" db="EMBL/GenBank/DDBJ databases">
        <title>Draft genome assemblies for two species of Escallonia (Escalloniales).</title>
        <authorList>
            <person name="Chanderbali A."/>
            <person name="Dervinis C."/>
            <person name="Anghel I."/>
            <person name="Soltis D."/>
            <person name="Soltis P."/>
            <person name="Zapata F."/>
        </authorList>
    </citation>
    <scope>NUCLEOTIDE SEQUENCE</scope>
    <source>
        <strain evidence="11">UCBG64.0493</strain>
        <tissue evidence="11">Leaf</tissue>
    </source>
</reference>
<dbReference type="SMART" id="SM00710">
    <property type="entry name" value="PbH1"/>
    <property type="match status" value="5"/>
</dbReference>
<dbReference type="GO" id="GO:0071555">
    <property type="term" value="P:cell wall organization"/>
    <property type="evidence" value="ECO:0007669"/>
    <property type="project" value="UniProtKB-KW"/>
</dbReference>
<comment type="similarity">
    <text evidence="2 9">Belongs to the glycosyl hydrolase 28 family.</text>
</comment>
<organism evidence="11 12">
    <name type="scientific">Escallonia herrerae</name>
    <dbReference type="NCBI Taxonomy" id="1293975"/>
    <lineage>
        <taxon>Eukaryota</taxon>
        <taxon>Viridiplantae</taxon>
        <taxon>Streptophyta</taxon>
        <taxon>Embryophyta</taxon>
        <taxon>Tracheophyta</taxon>
        <taxon>Spermatophyta</taxon>
        <taxon>Magnoliopsida</taxon>
        <taxon>eudicotyledons</taxon>
        <taxon>Gunneridae</taxon>
        <taxon>Pentapetalae</taxon>
        <taxon>asterids</taxon>
        <taxon>campanulids</taxon>
        <taxon>Escalloniales</taxon>
        <taxon>Escalloniaceae</taxon>
        <taxon>Escallonia</taxon>
    </lineage>
</organism>
<dbReference type="Gene3D" id="2.160.20.10">
    <property type="entry name" value="Single-stranded right-handed beta-helix, Pectin lyase-like"/>
    <property type="match status" value="1"/>
</dbReference>
<accession>A0AA88VV90</accession>
<evidence type="ECO:0000256" key="7">
    <source>
        <dbReference type="ARBA" id="ARBA00023316"/>
    </source>
</evidence>
<keyword evidence="7" id="KW-0961">Cell wall biogenesis/degradation</keyword>
<evidence type="ECO:0000313" key="11">
    <source>
        <dbReference type="EMBL" id="KAK3016121.1"/>
    </source>
</evidence>
<gene>
    <name evidence="11" type="ORF">RJ639_006155</name>
</gene>
<evidence type="ECO:0008006" key="13">
    <source>
        <dbReference type="Google" id="ProtNLM"/>
    </source>
</evidence>
<dbReference type="SUPFAM" id="SSF51126">
    <property type="entry name" value="Pectin lyase-like"/>
    <property type="match status" value="1"/>
</dbReference>
<keyword evidence="10" id="KW-0732">Signal</keyword>
<dbReference type="InterPro" id="IPR000743">
    <property type="entry name" value="Glyco_hydro_28"/>
</dbReference>
<comment type="caution">
    <text evidence="11">The sequence shown here is derived from an EMBL/GenBank/DDBJ whole genome shotgun (WGS) entry which is preliminary data.</text>
</comment>
<keyword evidence="4" id="KW-0964">Secreted</keyword>
<evidence type="ECO:0000313" key="12">
    <source>
        <dbReference type="Proteomes" id="UP001188597"/>
    </source>
</evidence>
<sequence>MMSSIAIRGVVCLLFWLALVTKSQGNTYDVRHYGAKINGHSDDSQAIVSAWREACASPNPSKVVIPAGTLMVGAVKFQGPCKAPVIVQAQGTLKAPTDLNKLKSQDGWIVLQNIDGLTLVGGTFDGQGSTAWAENNCAKTGKCNSLPINLRFNMVNNSIIRDITSLNSKLFHMNLLGCNNVTLQHVTIDAAATSLNTDGIHVGRSNGINISDANIKTGDDCVSLGDGSQHVNVEKVNCGPGHGISIGSLGKYHNEEPVIGVTIRNCTLTNTMNGVRVKTWPASPNGLARDLHFENIVMNNVSTPILIDQQYCPYGQCKAQVPSKVKITDVSFKDIRGTSATKLAVKLVCSRGTPCQNVEMSGIHLVYEGNNGSATSQCVNVKPMFTGPLFPPACASSLSS</sequence>
<evidence type="ECO:0000256" key="4">
    <source>
        <dbReference type="ARBA" id="ARBA00022525"/>
    </source>
</evidence>
<keyword evidence="3" id="KW-0134">Cell wall</keyword>
<dbReference type="FunFam" id="2.160.20.10:FF:000004">
    <property type="entry name" value="Pectin lyase-like superfamily protein"/>
    <property type="match status" value="1"/>
</dbReference>
<evidence type="ECO:0000256" key="5">
    <source>
        <dbReference type="ARBA" id="ARBA00022801"/>
    </source>
</evidence>
<dbReference type="EMBL" id="JAVXUP010001088">
    <property type="protein sequence ID" value="KAK3016121.1"/>
    <property type="molecule type" value="Genomic_DNA"/>
</dbReference>
<evidence type="ECO:0000256" key="8">
    <source>
        <dbReference type="PROSITE-ProRule" id="PRU10052"/>
    </source>
</evidence>
<evidence type="ECO:0000256" key="3">
    <source>
        <dbReference type="ARBA" id="ARBA00022512"/>
    </source>
</evidence>
<evidence type="ECO:0000256" key="1">
    <source>
        <dbReference type="ARBA" id="ARBA00004191"/>
    </source>
</evidence>
<proteinExistence type="inferred from homology"/>
<dbReference type="PANTHER" id="PTHR31375">
    <property type="match status" value="1"/>
</dbReference>
<evidence type="ECO:0000256" key="6">
    <source>
        <dbReference type="ARBA" id="ARBA00023295"/>
    </source>
</evidence>
<keyword evidence="6 9" id="KW-0326">Glycosidase</keyword>
<feature type="chain" id="PRO_5041718933" description="Glycoside hydrolase family 28" evidence="10">
    <location>
        <begin position="26"/>
        <end position="400"/>
    </location>
</feature>
<dbReference type="AlphaFoldDB" id="A0AA88VV90"/>
<dbReference type="InterPro" id="IPR006626">
    <property type="entry name" value="PbH1"/>
</dbReference>
<protein>
    <recommendedName>
        <fullName evidence="13">Glycoside hydrolase family 28</fullName>
    </recommendedName>
</protein>
<dbReference type="Proteomes" id="UP001188597">
    <property type="component" value="Unassembled WGS sequence"/>
</dbReference>
<name>A0AA88VV90_9ASTE</name>
<evidence type="ECO:0000256" key="9">
    <source>
        <dbReference type="RuleBase" id="RU361169"/>
    </source>
</evidence>
<dbReference type="GO" id="GO:0005975">
    <property type="term" value="P:carbohydrate metabolic process"/>
    <property type="evidence" value="ECO:0007669"/>
    <property type="project" value="InterPro"/>
</dbReference>
<dbReference type="GO" id="GO:0004650">
    <property type="term" value="F:polygalacturonase activity"/>
    <property type="evidence" value="ECO:0007669"/>
    <property type="project" value="InterPro"/>
</dbReference>